<proteinExistence type="predicted"/>
<dbReference type="AlphaFoldDB" id="W4MG56"/>
<dbReference type="PANTHER" id="PTHR43685">
    <property type="entry name" value="GLYCOSYLTRANSFERASE"/>
    <property type="match status" value="1"/>
</dbReference>
<accession>W4MG56</accession>
<dbReference type="Pfam" id="PF00535">
    <property type="entry name" value="Glycos_transf_2"/>
    <property type="match status" value="1"/>
</dbReference>
<dbReference type="HOGENOM" id="CLU_025996_0_0_7"/>
<dbReference type="InterPro" id="IPR029044">
    <property type="entry name" value="Nucleotide-diphossugar_trans"/>
</dbReference>
<evidence type="ECO:0000259" key="1">
    <source>
        <dbReference type="Pfam" id="PF00535"/>
    </source>
</evidence>
<organism evidence="2 3">
    <name type="scientific">Candidatus Entotheonella gemina</name>
    <dbReference type="NCBI Taxonomy" id="1429439"/>
    <lineage>
        <taxon>Bacteria</taxon>
        <taxon>Pseudomonadati</taxon>
        <taxon>Nitrospinota/Tectimicrobiota group</taxon>
        <taxon>Candidatus Tectimicrobiota</taxon>
        <taxon>Candidatus Entotheonellia</taxon>
        <taxon>Candidatus Entotheonellales</taxon>
        <taxon>Candidatus Entotheonellaceae</taxon>
        <taxon>Candidatus Entotheonella</taxon>
    </lineage>
</organism>
<sequence>MASPLVSVIIPTFNRADWLAESIGSVLGQTYPHIELIVVDDGSTDHTRDVVQAFGAALTYMHGINRGVSAARNRGVAASQGTLVAFLDSDDVWQPGKVAAQVALFQQQPGVEVCYTDEIWIRHGVRVNPKQIHQKHTGWLFEPSLPRCMISPSSIMLRRALWNRLGGFDERLPACEDYDLWLRMTVRVPVTLIPEPLIVKRGGHADQLSRSTPLLNQYRITALDKLLRTALTMPQRRAVLSMLIRKCSIVAQGAAKRQHTDRAAVYSAKAQQYRCHLAGVGGTLVDMA</sequence>
<feature type="domain" description="Glycosyltransferase 2-like" evidence="1">
    <location>
        <begin position="7"/>
        <end position="161"/>
    </location>
</feature>
<dbReference type="PANTHER" id="PTHR43685:SF2">
    <property type="entry name" value="GLYCOSYLTRANSFERASE 2-LIKE DOMAIN-CONTAINING PROTEIN"/>
    <property type="match status" value="1"/>
</dbReference>
<dbReference type="InterPro" id="IPR050834">
    <property type="entry name" value="Glycosyltransf_2"/>
</dbReference>
<gene>
    <name evidence="2" type="ORF">ETSY2_00940</name>
</gene>
<evidence type="ECO:0000313" key="2">
    <source>
        <dbReference type="EMBL" id="ETX09188.1"/>
    </source>
</evidence>
<reference evidence="2 3" key="1">
    <citation type="journal article" date="2014" name="Nature">
        <title>An environmental bacterial taxon with a large and distinct metabolic repertoire.</title>
        <authorList>
            <person name="Wilson M.C."/>
            <person name="Mori T."/>
            <person name="Ruckert C."/>
            <person name="Uria A.R."/>
            <person name="Helf M.J."/>
            <person name="Takada K."/>
            <person name="Gernert C."/>
            <person name="Steffens U.A."/>
            <person name="Heycke N."/>
            <person name="Schmitt S."/>
            <person name="Rinke C."/>
            <person name="Helfrich E.J."/>
            <person name="Brachmann A.O."/>
            <person name="Gurgui C."/>
            <person name="Wakimoto T."/>
            <person name="Kracht M."/>
            <person name="Crusemann M."/>
            <person name="Hentschel U."/>
            <person name="Abe I."/>
            <person name="Matsunaga S."/>
            <person name="Kalinowski J."/>
            <person name="Takeyama H."/>
            <person name="Piel J."/>
        </authorList>
    </citation>
    <scope>NUCLEOTIDE SEQUENCE [LARGE SCALE GENOMIC DNA]</scope>
    <source>
        <strain evidence="3">TSY2</strain>
    </source>
</reference>
<dbReference type="SUPFAM" id="SSF53448">
    <property type="entry name" value="Nucleotide-diphospho-sugar transferases"/>
    <property type="match status" value="1"/>
</dbReference>
<evidence type="ECO:0000313" key="3">
    <source>
        <dbReference type="Proteomes" id="UP000019140"/>
    </source>
</evidence>
<protein>
    <recommendedName>
        <fullName evidence="1">Glycosyltransferase 2-like domain-containing protein</fullName>
    </recommendedName>
</protein>
<dbReference type="EMBL" id="AZHX01000035">
    <property type="protein sequence ID" value="ETX09188.1"/>
    <property type="molecule type" value="Genomic_DNA"/>
</dbReference>
<name>W4MG56_9BACT</name>
<dbReference type="Gene3D" id="3.90.550.10">
    <property type="entry name" value="Spore Coat Polysaccharide Biosynthesis Protein SpsA, Chain A"/>
    <property type="match status" value="1"/>
</dbReference>
<keyword evidence="3" id="KW-1185">Reference proteome</keyword>
<dbReference type="InterPro" id="IPR001173">
    <property type="entry name" value="Glyco_trans_2-like"/>
</dbReference>
<comment type="caution">
    <text evidence="2">The sequence shown here is derived from an EMBL/GenBank/DDBJ whole genome shotgun (WGS) entry which is preliminary data.</text>
</comment>
<dbReference type="Proteomes" id="UP000019140">
    <property type="component" value="Unassembled WGS sequence"/>
</dbReference>